<feature type="non-terminal residue" evidence="4">
    <location>
        <position position="742"/>
    </location>
</feature>
<comment type="cofactor">
    <cofactor evidence="1">
        <name>Zn(2+)</name>
        <dbReference type="ChEBI" id="CHEBI:29105"/>
    </cofactor>
</comment>
<sequence>MHHSHSYCMNGEGAALGSVPYLPQPQQSSGPATVASAASPPPYHHDTTAVGAHQPSFYCPPDCQIVSDEYRGPPNLGSLHSVDVCGATPSRPASYGRGVPSWSDGRARSTFNIPSVTNRGGGSSTCSLDGGALGPLDPLLPPPLPDDLEEHLRTCRCQCDHMGYGSSYHINADHHHHHHGLPPDATQTLPLPNGPSSLGKRCQDQVSFGTLPRINSDQIRSGFIIPVSSTTSLGLGRRTGSGNSISSRKNGIIDQNEILVSSRGLGGSIGSGIVDLGGTRSLTGSLTRGKSNSQKGSPIGTPIGIRTPTSYRRVISTTANHRGAAVSMGGQPPRYEVSEYTFNRDQPDSPYSEEKDSEEKKKGGLAVYTVRHWCVLAAVLLLCVVVVLAVAVPLARRSTGPRGPRDALERVHHVLSTVPLIDGHNDLAWNIRNFVHNKLEKVDLGNNLSTVEPWGSSEWSHTDLARLRHGRVGAQFWAVYVPCEAQFLNAAHVTLEQIDVIKRIIARYPQYLGYAHSHDSLLEVFKSGRTASLLGMEGGHLMGASLSVLRMYYDLGIRYLSLTHTCNTPWADASLADNPGKQPENFGLNDFGAKVVLEMNRLGMLVDLSHVSQQTMRDALAVSRAPIIFSHSSAQAICQHTRNVPDDILKQVHLNGGIVMVDFYNPFLTCNETAKVSDVVQREEAAREELDALNTVGLMLEPSSLKCDLVVLAEDGVLQDLAVLAEDGVLEDLVVLAEDGVL</sequence>
<keyword evidence="3" id="KW-0472">Membrane</keyword>
<dbReference type="Gene3D" id="3.20.20.140">
    <property type="entry name" value="Metal-dependent hydrolases"/>
    <property type="match status" value="1"/>
</dbReference>
<dbReference type="SUPFAM" id="SSF51556">
    <property type="entry name" value="Metallo-dependent hydrolases"/>
    <property type="match status" value="1"/>
</dbReference>
<dbReference type="InterPro" id="IPR008257">
    <property type="entry name" value="Pept_M19"/>
</dbReference>
<comment type="catalytic activity">
    <reaction evidence="1">
        <text>an L-aminoacyl-L-amino acid + H2O = 2 an L-alpha-amino acid</text>
        <dbReference type="Rhea" id="RHEA:48940"/>
        <dbReference type="ChEBI" id="CHEBI:15377"/>
        <dbReference type="ChEBI" id="CHEBI:59869"/>
        <dbReference type="ChEBI" id="CHEBI:77460"/>
        <dbReference type="EC" id="3.4.13.19"/>
    </reaction>
</comment>
<accession>A0AAV2PRH3</accession>
<keyword evidence="3" id="KW-1133">Transmembrane helix</keyword>
<evidence type="ECO:0000313" key="4">
    <source>
        <dbReference type="EMBL" id="CAL4063076.1"/>
    </source>
</evidence>
<dbReference type="GO" id="GO:0046872">
    <property type="term" value="F:metal ion binding"/>
    <property type="evidence" value="ECO:0007669"/>
    <property type="project" value="UniProtKB-UniRule"/>
</dbReference>
<dbReference type="GO" id="GO:0006508">
    <property type="term" value="P:proteolysis"/>
    <property type="evidence" value="ECO:0007669"/>
    <property type="project" value="UniProtKB-KW"/>
</dbReference>
<keyword evidence="3" id="KW-0812">Transmembrane</keyword>
<dbReference type="GO" id="GO:0070573">
    <property type="term" value="F:metallodipeptidase activity"/>
    <property type="evidence" value="ECO:0007669"/>
    <property type="project" value="InterPro"/>
</dbReference>
<protein>
    <recommendedName>
        <fullName evidence="1">Dipeptidase</fullName>
        <ecNumber evidence="1">3.4.13.19</ecNumber>
    </recommendedName>
</protein>
<keyword evidence="1" id="KW-0862">Zinc</keyword>
<name>A0AAV2PRH3_MEGNR</name>
<feature type="compositionally biased region" description="Low complexity" evidence="2">
    <location>
        <begin position="28"/>
        <end position="38"/>
    </location>
</feature>
<reference evidence="4 5" key="1">
    <citation type="submission" date="2024-05" db="EMBL/GenBank/DDBJ databases">
        <authorList>
            <person name="Wallberg A."/>
        </authorList>
    </citation>
    <scope>NUCLEOTIDE SEQUENCE [LARGE SCALE GENOMIC DNA]</scope>
</reference>
<keyword evidence="1" id="KW-0325">Glycoprotein</keyword>
<dbReference type="PROSITE" id="PS00869">
    <property type="entry name" value="RENAL_DIPEPTIDASE_1"/>
    <property type="match status" value="1"/>
</dbReference>
<keyword evidence="1" id="KW-0479">Metal-binding</keyword>
<feature type="region of interest" description="Disordered" evidence="2">
    <location>
        <begin position="284"/>
        <end position="303"/>
    </location>
</feature>
<comment type="similarity">
    <text evidence="1">Belongs to the metallo-dependent hydrolases superfamily. Peptidase M19 family.</text>
</comment>
<dbReference type="InterPro" id="IPR032466">
    <property type="entry name" value="Metal_Hydrolase"/>
</dbReference>
<dbReference type="Proteomes" id="UP001497623">
    <property type="component" value="Unassembled WGS sequence"/>
</dbReference>
<comment type="caution">
    <text evidence="4">The sequence shown here is derived from an EMBL/GenBank/DDBJ whole genome shotgun (WGS) entry which is preliminary data.</text>
</comment>
<keyword evidence="1" id="KW-0449">Lipoprotein</keyword>
<keyword evidence="1" id="KW-0224">Dipeptidase</keyword>
<comment type="subunit">
    <text evidence="1">Homodimer; disulfide-linked.</text>
</comment>
<feature type="region of interest" description="Disordered" evidence="2">
    <location>
        <begin position="19"/>
        <end position="49"/>
    </location>
</feature>
<feature type="compositionally biased region" description="Polar residues" evidence="2">
    <location>
        <begin position="284"/>
        <end position="296"/>
    </location>
</feature>
<evidence type="ECO:0000256" key="1">
    <source>
        <dbReference type="RuleBase" id="RU341113"/>
    </source>
</evidence>
<dbReference type="GO" id="GO:0098552">
    <property type="term" value="C:side of membrane"/>
    <property type="evidence" value="ECO:0007669"/>
    <property type="project" value="UniProtKB-KW"/>
</dbReference>
<proteinExistence type="inferred from homology"/>
<dbReference type="PROSITE" id="PS51365">
    <property type="entry name" value="RENAL_DIPEPTIDASE_2"/>
    <property type="match status" value="1"/>
</dbReference>
<dbReference type="Pfam" id="PF01244">
    <property type="entry name" value="Peptidase_M19"/>
    <property type="match status" value="1"/>
</dbReference>
<keyword evidence="1" id="KW-0336">GPI-anchor</keyword>
<dbReference type="AlphaFoldDB" id="A0AAV2PRH3"/>
<keyword evidence="1" id="KW-0378">Hydrolase</keyword>
<dbReference type="EC" id="3.4.13.19" evidence="1"/>
<evidence type="ECO:0000313" key="5">
    <source>
        <dbReference type="Proteomes" id="UP001497623"/>
    </source>
</evidence>
<dbReference type="EMBL" id="CAXKWB010001004">
    <property type="protein sequence ID" value="CAL4063076.1"/>
    <property type="molecule type" value="Genomic_DNA"/>
</dbReference>
<keyword evidence="1" id="KW-0645">Protease</keyword>
<dbReference type="InterPro" id="IPR000180">
    <property type="entry name" value="Dipep_AS"/>
</dbReference>
<organism evidence="4 5">
    <name type="scientific">Meganyctiphanes norvegica</name>
    <name type="common">Northern krill</name>
    <name type="synonym">Thysanopoda norvegica</name>
    <dbReference type="NCBI Taxonomy" id="48144"/>
    <lineage>
        <taxon>Eukaryota</taxon>
        <taxon>Metazoa</taxon>
        <taxon>Ecdysozoa</taxon>
        <taxon>Arthropoda</taxon>
        <taxon>Crustacea</taxon>
        <taxon>Multicrustacea</taxon>
        <taxon>Malacostraca</taxon>
        <taxon>Eumalacostraca</taxon>
        <taxon>Eucarida</taxon>
        <taxon>Euphausiacea</taxon>
        <taxon>Euphausiidae</taxon>
        <taxon>Meganyctiphanes</taxon>
    </lineage>
</organism>
<keyword evidence="1" id="KW-0482">Metalloprotease</keyword>
<evidence type="ECO:0000256" key="2">
    <source>
        <dbReference type="SAM" id="MobiDB-lite"/>
    </source>
</evidence>
<dbReference type="PANTHER" id="PTHR10443">
    <property type="entry name" value="MICROSOMAL DIPEPTIDASE"/>
    <property type="match status" value="1"/>
</dbReference>
<evidence type="ECO:0000256" key="3">
    <source>
        <dbReference type="SAM" id="Phobius"/>
    </source>
</evidence>
<dbReference type="CDD" id="cd01301">
    <property type="entry name" value="rDP_like"/>
    <property type="match status" value="1"/>
</dbReference>
<gene>
    <name evidence="4" type="ORF">MNOR_LOCUS3061</name>
</gene>
<dbReference type="PANTHER" id="PTHR10443:SF12">
    <property type="entry name" value="DIPEPTIDASE"/>
    <property type="match status" value="1"/>
</dbReference>
<feature type="transmembrane region" description="Helical" evidence="3">
    <location>
        <begin position="375"/>
        <end position="395"/>
    </location>
</feature>
<keyword evidence="5" id="KW-1185">Reference proteome</keyword>
<comment type="subcellular location">
    <subcellularLocation>
        <location evidence="1">Membrane</location>
        <topology evidence="1">Lipid-anchor</topology>
        <topology evidence="1">GPI-anchor</topology>
    </subcellularLocation>
</comment>
<keyword evidence="1" id="KW-1015">Disulfide bond</keyword>